<dbReference type="RefSeq" id="WP_147914064.1">
    <property type="nucleotide sequence ID" value="NZ_JBHUEJ010000011.1"/>
</dbReference>
<proteinExistence type="predicted"/>
<gene>
    <name evidence="1" type="ORF">ACFSF0_04560</name>
</gene>
<evidence type="ECO:0008006" key="3">
    <source>
        <dbReference type="Google" id="ProtNLM"/>
    </source>
</evidence>
<evidence type="ECO:0000313" key="1">
    <source>
        <dbReference type="EMBL" id="MFD1709865.1"/>
    </source>
</evidence>
<organism evidence="1 2">
    <name type="scientific">Ottowia flava</name>
    <dbReference type="NCBI Taxonomy" id="2675430"/>
    <lineage>
        <taxon>Bacteria</taxon>
        <taxon>Pseudomonadati</taxon>
        <taxon>Pseudomonadota</taxon>
        <taxon>Betaproteobacteria</taxon>
        <taxon>Burkholderiales</taxon>
        <taxon>Comamonadaceae</taxon>
        <taxon>Ottowia</taxon>
    </lineage>
</organism>
<evidence type="ECO:0000313" key="2">
    <source>
        <dbReference type="Proteomes" id="UP001597304"/>
    </source>
</evidence>
<comment type="caution">
    <text evidence="1">The sequence shown here is derived from an EMBL/GenBank/DDBJ whole genome shotgun (WGS) entry which is preliminary data.</text>
</comment>
<dbReference type="Proteomes" id="UP001597304">
    <property type="component" value="Unassembled WGS sequence"/>
</dbReference>
<sequence length="176" mass="18799">MIEAILTFIKAFWRPILGALVLLAAWWWHSGQVKAALAEARDDGRAEVQALWDKAVQDQKDADATANQANRKTEGENNARVINAQGQRAQSAGDDAALLAGVRTERDGLRRSLSTALNTIRHGCDVPGATADAQAGGAAAVQKVFGELAGEAEELARAADAHAADSLMYQQAWPQR</sequence>
<dbReference type="EMBL" id="JBHUEJ010000011">
    <property type="protein sequence ID" value="MFD1709865.1"/>
    <property type="molecule type" value="Genomic_DNA"/>
</dbReference>
<reference evidence="2" key="1">
    <citation type="journal article" date="2019" name="Int. J. Syst. Evol. Microbiol.">
        <title>The Global Catalogue of Microorganisms (GCM) 10K type strain sequencing project: providing services to taxonomists for standard genome sequencing and annotation.</title>
        <authorList>
            <consortium name="The Broad Institute Genomics Platform"/>
            <consortium name="The Broad Institute Genome Sequencing Center for Infectious Disease"/>
            <person name="Wu L."/>
            <person name="Ma J."/>
        </authorList>
    </citation>
    <scope>NUCLEOTIDE SEQUENCE [LARGE SCALE GENOMIC DNA]</scope>
    <source>
        <strain evidence="2">LMG 29247</strain>
    </source>
</reference>
<name>A0ABW4KPC0_9BURK</name>
<accession>A0ABW4KPC0</accession>
<protein>
    <recommendedName>
        <fullName evidence="3">DUF2514 family protein</fullName>
    </recommendedName>
</protein>
<keyword evidence="2" id="KW-1185">Reference proteome</keyword>